<dbReference type="EMBL" id="JAGGLB010000002">
    <property type="protein sequence ID" value="MBP1989350.1"/>
    <property type="molecule type" value="Genomic_DNA"/>
</dbReference>
<keyword evidence="1" id="KW-0472">Membrane</keyword>
<accession>A0ABS4IQD3</accession>
<evidence type="ECO:0000256" key="1">
    <source>
        <dbReference type="SAM" id="Phobius"/>
    </source>
</evidence>
<feature type="transmembrane region" description="Helical" evidence="1">
    <location>
        <begin position="7"/>
        <end position="34"/>
    </location>
</feature>
<evidence type="ECO:0000313" key="3">
    <source>
        <dbReference type="Proteomes" id="UP001519287"/>
    </source>
</evidence>
<name>A0ABS4IQD3_9BACL</name>
<keyword evidence="1" id="KW-0812">Transmembrane</keyword>
<proteinExistence type="predicted"/>
<organism evidence="2 3">
    <name type="scientific">Paenibacillus eucommiae</name>
    <dbReference type="NCBI Taxonomy" id="1355755"/>
    <lineage>
        <taxon>Bacteria</taxon>
        <taxon>Bacillati</taxon>
        <taxon>Bacillota</taxon>
        <taxon>Bacilli</taxon>
        <taxon>Bacillales</taxon>
        <taxon>Paenibacillaceae</taxon>
        <taxon>Paenibacillus</taxon>
    </lineage>
</organism>
<gene>
    <name evidence="2" type="ORF">J2Z66_000945</name>
</gene>
<sequence>MNKKIMIVLVAMLGGVIGGFVLSSVIGAAGFLLFDQAIGIKYLPLILPFICAAIAIIIVRKK</sequence>
<dbReference type="RefSeq" id="WP_209970169.1">
    <property type="nucleotide sequence ID" value="NZ_JAGGLB010000002.1"/>
</dbReference>
<keyword evidence="3" id="KW-1185">Reference proteome</keyword>
<evidence type="ECO:0000313" key="2">
    <source>
        <dbReference type="EMBL" id="MBP1989350.1"/>
    </source>
</evidence>
<dbReference type="Pfam" id="PF19382">
    <property type="entry name" value="DUF5957"/>
    <property type="match status" value="1"/>
</dbReference>
<comment type="caution">
    <text evidence="2">The sequence shown here is derived from an EMBL/GenBank/DDBJ whole genome shotgun (WGS) entry which is preliminary data.</text>
</comment>
<reference evidence="2 3" key="1">
    <citation type="submission" date="2021-03" db="EMBL/GenBank/DDBJ databases">
        <title>Genomic Encyclopedia of Type Strains, Phase IV (KMG-IV): sequencing the most valuable type-strain genomes for metagenomic binning, comparative biology and taxonomic classification.</title>
        <authorList>
            <person name="Goeker M."/>
        </authorList>
    </citation>
    <scope>NUCLEOTIDE SEQUENCE [LARGE SCALE GENOMIC DNA]</scope>
    <source>
        <strain evidence="2 3">DSM 26048</strain>
    </source>
</reference>
<protein>
    <submittedName>
        <fullName evidence="2">ABC-type antimicrobial peptide transport system permease subunit</fullName>
    </submittedName>
</protein>
<feature type="transmembrane region" description="Helical" evidence="1">
    <location>
        <begin position="40"/>
        <end position="59"/>
    </location>
</feature>
<keyword evidence="1" id="KW-1133">Transmembrane helix</keyword>
<dbReference type="InterPro" id="IPR046001">
    <property type="entry name" value="DUF5957"/>
</dbReference>
<dbReference type="Proteomes" id="UP001519287">
    <property type="component" value="Unassembled WGS sequence"/>
</dbReference>